<feature type="domain" description="DinB-like" evidence="1">
    <location>
        <begin position="19"/>
        <end position="159"/>
    </location>
</feature>
<name>A0A3R8RQ04_9MICO</name>
<evidence type="ECO:0000313" key="2">
    <source>
        <dbReference type="EMBL" id="RRR17941.1"/>
    </source>
</evidence>
<evidence type="ECO:0000313" key="3">
    <source>
        <dbReference type="Proteomes" id="UP000274327"/>
    </source>
</evidence>
<keyword evidence="3" id="KW-1185">Reference proteome</keyword>
<dbReference type="SUPFAM" id="SSF109854">
    <property type="entry name" value="DinB/YfiT-like putative metalloenzymes"/>
    <property type="match status" value="1"/>
</dbReference>
<dbReference type="Gene3D" id="1.20.120.450">
    <property type="entry name" value="dinb family like domain"/>
    <property type="match status" value="1"/>
</dbReference>
<protein>
    <submittedName>
        <fullName evidence="2">Aspartate/tyrosine/aromatic aminotransferase</fullName>
    </submittedName>
</protein>
<evidence type="ECO:0000259" key="1">
    <source>
        <dbReference type="Pfam" id="PF12867"/>
    </source>
</evidence>
<keyword evidence="2" id="KW-0808">Transferase</keyword>
<gene>
    <name evidence="2" type="ORF">DS079_11675</name>
</gene>
<dbReference type="Pfam" id="PF12867">
    <property type="entry name" value="DinB_2"/>
    <property type="match status" value="1"/>
</dbReference>
<dbReference type="GeneID" id="78121678"/>
<sequence>MDAIDLLRDLASRPRHVADSLRGRLGPLELAAHPGGHPNSVAWLLWHTGREIDVQLAALTGQEEVWARGDFGERLGLGAEGAAVGYGHSPEQARAIEVQDGEALLDYVLASLDALEYYLDELAAFDLGDIVDEAWDPAVSRGARLVSIVDDAIQHLAQASYVLGMPQRG</sequence>
<dbReference type="AlphaFoldDB" id="A0A3R8RQ04"/>
<dbReference type="EMBL" id="QOCI01000009">
    <property type="protein sequence ID" value="RRR17941.1"/>
    <property type="molecule type" value="Genomic_DNA"/>
</dbReference>
<proteinExistence type="predicted"/>
<dbReference type="RefSeq" id="WP_053918124.1">
    <property type="nucleotide sequence ID" value="NZ_CANLNX010000006.1"/>
</dbReference>
<keyword evidence="2" id="KW-0032">Aminotransferase</keyword>
<dbReference type="Proteomes" id="UP000274327">
    <property type="component" value="Unassembled WGS sequence"/>
</dbReference>
<comment type="caution">
    <text evidence="2">The sequence shown here is derived from an EMBL/GenBank/DDBJ whole genome shotgun (WGS) entry which is preliminary data.</text>
</comment>
<accession>A0A3R8RQ04</accession>
<organism evidence="2 3">
    <name type="scientific">Brachybacterium paraconglomeratum</name>
    <dbReference type="NCBI Taxonomy" id="173362"/>
    <lineage>
        <taxon>Bacteria</taxon>
        <taxon>Bacillati</taxon>
        <taxon>Actinomycetota</taxon>
        <taxon>Actinomycetes</taxon>
        <taxon>Micrococcales</taxon>
        <taxon>Dermabacteraceae</taxon>
        <taxon>Brachybacterium</taxon>
    </lineage>
</organism>
<reference evidence="2 3" key="1">
    <citation type="submission" date="2018-07" db="EMBL/GenBank/DDBJ databases">
        <title>Brachybacteriurn paraconglorneratum KCTC 9916.</title>
        <authorList>
            <person name="Li Y."/>
        </authorList>
    </citation>
    <scope>NUCLEOTIDE SEQUENCE [LARGE SCALE GENOMIC DNA]</scope>
    <source>
        <strain evidence="2 3">KCTC 9916</strain>
    </source>
</reference>
<dbReference type="InterPro" id="IPR024775">
    <property type="entry name" value="DinB-like"/>
</dbReference>
<dbReference type="InterPro" id="IPR034660">
    <property type="entry name" value="DinB/YfiT-like"/>
</dbReference>
<dbReference type="GO" id="GO:0008483">
    <property type="term" value="F:transaminase activity"/>
    <property type="evidence" value="ECO:0007669"/>
    <property type="project" value="UniProtKB-KW"/>
</dbReference>